<evidence type="ECO:0000256" key="1">
    <source>
        <dbReference type="SAM" id="Phobius"/>
    </source>
</evidence>
<accession>A0A6C0I8M3</accession>
<feature type="transmembrane region" description="Helical" evidence="1">
    <location>
        <begin position="51"/>
        <end position="72"/>
    </location>
</feature>
<organism evidence="2">
    <name type="scientific">viral metagenome</name>
    <dbReference type="NCBI Taxonomy" id="1070528"/>
    <lineage>
        <taxon>unclassified sequences</taxon>
        <taxon>metagenomes</taxon>
        <taxon>organismal metagenomes</taxon>
    </lineage>
</organism>
<sequence length="79" mass="9424">MGQKASKPVAEEVDKTKEQIDAAYNVLKKAEEFQCREYEYDAGINIINMKMLNVFMLLFILFCIVIYIYLLFRTRKKYK</sequence>
<evidence type="ECO:0000313" key="2">
    <source>
        <dbReference type="EMBL" id="QHT89361.1"/>
    </source>
</evidence>
<keyword evidence="1" id="KW-1133">Transmembrane helix</keyword>
<name>A0A6C0I8M3_9ZZZZ</name>
<dbReference type="AlphaFoldDB" id="A0A6C0I8M3"/>
<proteinExistence type="predicted"/>
<reference evidence="2" key="1">
    <citation type="journal article" date="2020" name="Nature">
        <title>Giant virus diversity and host interactions through global metagenomics.</title>
        <authorList>
            <person name="Schulz F."/>
            <person name="Roux S."/>
            <person name="Paez-Espino D."/>
            <person name="Jungbluth S."/>
            <person name="Walsh D.A."/>
            <person name="Denef V.J."/>
            <person name="McMahon K.D."/>
            <person name="Konstantinidis K.T."/>
            <person name="Eloe-Fadrosh E.A."/>
            <person name="Kyrpides N.C."/>
            <person name="Woyke T."/>
        </authorList>
    </citation>
    <scope>NUCLEOTIDE SEQUENCE</scope>
    <source>
        <strain evidence="2">GVMAG-M-3300023184-60</strain>
    </source>
</reference>
<dbReference type="EMBL" id="MN740139">
    <property type="protein sequence ID" value="QHT89361.1"/>
    <property type="molecule type" value="Genomic_DNA"/>
</dbReference>
<keyword evidence="1" id="KW-0472">Membrane</keyword>
<keyword evidence="1" id="KW-0812">Transmembrane</keyword>
<protein>
    <submittedName>
        <fullName evidence="2">Uncharacterized protein</fullName>
    </submittedName>
</protein>